<dbReference type="SUPFAM" id="SSF55120">
    <property type="entry name" value="Pseudouridine synthase"/>
    <property type="match status" value="1"/>
</dbReference>
<dbReference type="Pfam" id="PF01509">
    <property type="entry name" value="TruB_N"/>
    <property type="match status" value="1"/>
</dbReference>
<dbReference type="InterPro" id="IPR002501">
    <property type="entry name" value="PsdUridine_synth_N"/>
</dbReference>
<evidence type="ECO:0000256" key="4">
    <source>
        <dbReference type="ARBA" id="ARBA00023235"/>
    </source>
</evidence>
<name>A0AB39UVW1_9GAMM</name>
<gene>
    <name evidence="5 9" type="primary">truB</name>
    <name evidence="9" type="ORF">AAIA72_16035</name>
</gene>
<feature type="domain" description="tRNA pseudouridylate synthase B C-terminal" evidence="8">
    <location>
        <begin position="182"/>
        <end position="237"/>
    </location>
</feature>
<dbReference type="KEGG" id="tcd:AAIA72_16035"/>
<dbReference type="InterPro" id="IPR015240">
    <property type="entry name" value="tRNA_sdUridine_synth_fam1_C"/>
</dbReference>
<dbReference type="InterPro" id="IPR014780">
    <property type="entry name" value="tRNA_psdUridine_synth_TruB"/>
</dbReference>
<evidence type="ECO:0000259" key="6">
    <source>
        <dbReference type="Pfam" id="PF01509"/>
    </source>
</evidence>
<feature type="domain" description="tRNA pseudouridine synthase II TruB subfamily 1 C-terminal" evidence="7">
    <location>
        <begin position="244"/>
        <end position="296"/>
    </location>
</feature>
<dbReference type="GO" id="GO:0003723">
    <property type="term" value="F:RNA binding"/>
    <property type="evidence" value="ECO:0007669"/>
    <property type="project" value="InterPro"/>
</dbReference>
<dbReference type="InterPro" id="IPR032819">
    <property type="entry name" value="TruB_C"/>
</dbReference>
<dbReference type="SUPFAM" id="SSF88697">
    <property type="entry name" value="PUA domain-like"/>
    <property type="match status" value="1"/>
</dbReference>
<dbReference type="EMBL" id="CP154858">
    <property type="protein sequence ID" value="XDT72284.1"/>
    <property type="molecule type" value="Genomic_DNA"/>
</dbReference>
<dbReference type="Pfam" id="PF09157">
    <property type="entry name" value="TruB-C_2"/>
    <property type="match status" value="1"/>
</dbReference>
<keyword evidence="3 5" id="KW-0819">tRNA processing</keyword>
<evidence type="ECO:0000313" key="9">
    <source>
        <dbReference type="EMBL" id="XDT72284.1"/>
    </source>
</evidence>
<dbReference type="InterPro" id="IPR015947">
    <property type="entry name" value="PUA-like_sf"/>
</dbReference>
<dbReference type="InterPro" id="IPR020103">
    <property type="entry name" value="PsdUridine_synth_cat_dom_sf"/>
</dbReference>
<dbReference type="RefSeq" id="WP_369601295.1">
    <property type="nucleotide sequence ID" value="NZ_CP154858.1"/>
</dbReference>
<comment type="catalytic activity">
    <reaction evidence="1 5">
        <text>uridine(55) in tRNA = pseudouridine(55) in tRNA</text>
        <dbReference type="Rhea" id="RHEA:42532"/>
        <dbReference type="Rhea" id="RHEA-COMP:10101"/>
        <dbReference type="Rhea" id="RHEA-COMP:10102"/>
        <dbReference type="ChEBI" id="CHEBI:65314"/>
        <dbReference type="ChEBI" id="CHEBI:65315"/>
        <dbReference type="EC" id="5.4.99.25"/>
    </reaction>
</comment>
<dbReference type="GO" id="GO:0031119">
    <property type="term" value="P:tRNA pseudouridine synthesis"/>
    <property type="evidence" value="ECO:0007669"/>
    <property type="project" value="UniProtKB-UniRule"/>
</dbReference>
<dbReference type="EC" id="5.4.99.25" evidence="5"/>
<dbReference type="GO" id="GO:1990481">
    <property type="term" value="P:mRNA pseudouridine synthesis"/>
    <property type="evidence" value="ECO:0007669"/>
    <property type="project" value="TreeGrafter"/>
</dbReference>
<dbReference type="Gene3D" id="3.30.2350.10">
    <property type="entry name" value="Pseudouridine synthase"/>
    <property type="match status" value="1"/>
</dbReference>
<evidence type="ECO:0000256" key="2">
    <source>
        <dbReference type="ARBA" id="ARBA00005642"/>
    </source>
</evidence>
<dbReference type="CDD" id="cd02573">
    <property type="entry name" value="PseudoU_synth_EcTruB"/>
    <property type="match status" value="1"/>
</dbReference>
<evidence type="ECO:0000256" key="3">
    <source>
        <dbReference type="ARBA" id="ARBA00022694"/>
    </source>
</evidence>
<dbReference type="PANTHER" id="PTHR13767">
    <property type="entry name" value="TRNA-PSEUDOURIDINE SYNTHASE"/>
    <property type="match status" value="1"/>
</dbReference>
<organism evidence="9">
    <name type="scientific">Thermohahella caldifontis</name>
    <dbReference type="NCBI Taxonomy" id="3142973"/>
    <lineage>
        <taxon>Bacteria</taxon>
        <taxon>Pseudomonadati</taxon>
        <taxon>Pseudomonadota</taxon>
        <taxon>Gammaproteobacteria</taxon>
        <taxon>Oceanospirillales</taxon>
        <taxon>Hahellaceae</taxon>
        <taxon>Thermohahella</taxon>
    </lineage>
</organism>
<evidence type="ECO:0000259" key="8">
    <source>
        <dbReference type="Pfam" id="PF16198"/>
    </source>
</evidence>
<dbReference type="Pfam" id="PF16198">
    <property type="entry name" value="TruB_C_2"/>
    <property type="match status" value="1"/>
</dbReference>
<evidence type="ECO:0000256" key="1">
    <source>
        <dbReference type="ARBA" id="ARBA00000385"/>
    </source>
</evidence>
<comment type="similarity">
    <text evidence="2 5">Belongs to the pseudouridine synthase TruB family. Type 1 subfamily.</text>
</comment>
<dbReference type="GO" id="GO:0160148">
    <property type="term" value="F:tRNA pseudouridine(55) synthase activity"/>
    <property type="evidence" value="ECO:0007669"/>
    <property type="project" value="UniProtKB-EC"/>
</dbReference>
<comment type="function">
    <text evidence="5">Responsible for synthesis of pseudouridine from uracil-55 in the psi GC loop of transfer RNAs.</text>
</comment>
<dbReference type="Gene3D" id="2.30.130.10">
    <property type="entry name" value="PUA domain"/>
    <property type="match status" value="1"/>
</dbReference>
<dbReference type="AlphaFoldDB" id="A0AB39UVW1"/>
<proteinExistence type="inferred from homology"/>
<dbReference type="PANTHER" id="PTHR13767:SF2">
    <property type="entry name" value="PSEUDOURIDYLATE SYNTHASE TRUB1"/>
    <property type="match status" value="1"/>
</dbReference>
<reference evidence="9" key="1">
    <citation type="submission" date="2024-05" db="EMBL/GenBank/DDBJ databases">
        <title>Genome sequencing of novel strain.</title>
        <authorList>
            <person name="Ganbat D."/>
            <person name="Ganbat S."/>
            <person name="Lee S.-J."/>
        </authorList>
    </citation>
    <scope>NUCLEOTIDE SEQUENCE</scope>
    <source>
        <strain evidence="9">SMD15-11</strain>
    </source>
</reference>
<dbReference type="NCBIfam" id="TIGR00431">
    <property type="entry name" value="TruB"/>
    <property type="match status" value="1"/>
</dbReference>
<accession>A0AB39UVW1</accession>
<dbReference type="InterPro" id="IPR036974">
    <property type="entry name" value="PUA_sf"/>
</dbReference>
<feature type="domain" description="Pseudouridine synthase II N-terminal" evidence="6">
    <location>
        <begin position="33"/>
        <end position="181"/>
    </location>
</feature>
<keyword evidence="4 5" id="KW-0413">Isomerase</keyword>
<evidence type="ECO:0000256" key="5">
    <source>
        <dbReference type="HAMAP-Rule" id="MF_01080"/>
    </source>
</evidence>
<sequence>MARSKSRGRPVHGVVLVDKPQGMTSHTVVQRVRKCFQAARAGHTGALDPLATGLLPVCLGEATKFGNVLLESDKGYEAIARLGQTTDTGDADGQVLDTRPVPLRHEVDLDDLVRRFSGVIEQIPPMYSALKHKGTPLHKLARQGVEVERAPRPVTIHALNLAWVDDERLKVTVRCSKGTYIRVLVEDMGRVLGCGAHVEQLRRTEVAGLQVSEAVPLDVLSECGAPEDYLLPVDTLVQHLPVQVLDSAQKHSLLHGQPVTITPRSEAGDVRLYGPGGEFIGLGIAEGAQLRSRRLVSTDYLQILNL</sequence>
<protein>
    <recommendedName>
        <fullName evidence="5">tRNA pseudouridine synthase B</fullName>
        <ecNumber evidence="5">5.4.99.25</ecNumber>
    </recommendedName>
    <alternativeName>
        <fullName evidence="5">tRNA pseudouridine(55) synthase</fullName>
        <shortName evidence="5">Psi55 synthase</shortName>
    </alternativeName>
    <alternativeName>
        <fullName evidence="5">tRNA pseudouridylate synthase</fullName>
    </alternativeName>
    <alternativeName>
        <fullName evidence="5">tRNA-uridine isomerase</fullName>
    </alternativeName>
</protein>
<evidence type="ECO:0000259" key="7">
    <source>
        <dbReference type="Pfam" id="PF09157"/>
    </source>
</evidence>
<dbReference type="CDD" id="cd21152">
    <property type="entry name" value="PUA_TruB_bacterial"/>
    <property type="match status" value="1"/>
</dbReference>
<feature type="active site" description="Nucleophile" evidence="5">
    <location>
        <position position="48"/>
    </location>
</feature>
<dbReference type="HAMAP" id="MF_01080">
    <property type="entry name" value="TruB_bact"/>
    <property type="match status" value="1"/>
</dbReference>